<reference evidence="2 3" key="1">
    <citation type="journal article" date="2019" name="Commun. Biol.">
        <title>The bagworm genome reveals a unique fibroin gene that provides high tensile strength.</title>
        <authorList>
            <person name="Kono N."/>
            <person name="Nakamura H."/>
            <person name="Ohtoshi R."/>
            <person name="Tomita M."/>
            <person name="Numata K."/>
            <person name="Arakawa K."/>
        </authorList>
    </citation>
    <scope>NUCLEOTIDE SEQUENCE [LARGE SCALE GENOMIC DNA]</scope>
</reference>
<proteinExistence type="predicted"/>
<sequence>MRKVVGEKRKAWLDLLYKDQPYIQRKESLKDKLKRAVSICTRAKIRVTKFVKRRKNERHYATTGDSRIISWPRAAVGGRECARSCGRCRRGGHEQLRGCAARPRPRVHDRYWSVWRDRAGARPAGLHSSRSVAALGVTSNRMLLQFASLTGRLASESFLTAAASATARRGAAKLWRRSRSRTSAESTRHASHHRRGDRLHRFILQFRLCFTCNKSERTCELGAAAEGTPPRGPFDLRDPREFPPMRQPAAAD</sequence>
<feature type="region of interest" description="Disordered" evidence="1">
    <location>
        <begin position="222"/>
        <end position="252"/>
    </location>
</feature>
<gene>
    <name evidence="2" type="ORF">EVAR_23310_1</name>
</gene>
<name>A0A4C1Y0T6_EUMVA</name>
<dbReference type="Proteomes" id="UP000299102">
    <property type="component" value="Unassembled WGS sequence"/>
</dbReference>
<evidence type="ECO:0000313" key="3">
    <source>
        <dbReference type="Proteomes" id="UP000299102"/>
    </source>
</evidence>
<feature type="compositionally biased region" description="Basic and acidic residues" evidence="1">
    <location>
        <begin position="234"/>
        <end position="243"/>
    </location>
</feature>
<evidence type="ECO:0000256" key="1">
    <source>
        <dbReference type="SAM" id="MobiDB-lite"/>
    </source>
</evidence>
<comment type="caution">
    <text evidence="2">The sequence shown here is derived from an EMBL/GenBank/DDBJ whole genome shotgun (WGS) entry which is preliminary data.</text>
</comment>
<organism evidence="2 3">
    <name type="scientific">Eumeta variegata</name>
    <name type="common">Bagworm moth</name>
    <name type="synonym">Eumeta japonica</name>
    <dbReference type="NCBI Taxonomy" id="151549"/>
    <lineage>
        <taxon>Eukaryota</taxon>
        <taxon>Metazoa</taxon>
        <taxon>Ecdysozoa</taxon>
        <taxon>Arthropoda</taxon>
        <taxon>Hexapoda</taxon>
        <taxon>Insecta</taxon>
        <taxon>Pterygota</taxon>
        <taxon>Neoptera</taxon>
        <taxon>Endopterygota</taxon>
        <taxon>Lepidoptera</taxon>
        <taxon>Glossata</taxon>
        <taxon>Ditrysia</taxon>
        <taxon>Tineoidea</taxon>
        <taxon>Psychidae</taxon>
        <taxon>Oiketicinae</taxon>
        <taxon>Eumeta</taxon>
    </lineage>
</organism>
<accession>A0A4C1Y0T6</accession>
<dbReference type="OrthoDB" id="1667587at2759"/>
<keyword evidence="3" id="KW-1185">Reference proteome</keyword>
<protein>
    <submittedName>
        <fullName evidence="2">Uncharacterized protein</fullName>
    </submittedName>
</protein>
<dbReference type="AlphaFoldDB" id="A0A4C1Y0T6"/>
<evidence type="ECO:0000313" key="2">
    <source>
        <dbReference type="EMBL" id="GBP68159.1"/>
    </source>
</evidence>
<dbReference type="EMBL" id="BGZK01001003">
    <property type="protein sequence ID" value="GBP68159.1"/>
    <property type="molecule type" value="Genomic_DNA"/>
</dbReference>